<reference evidence="1 2" key="1">
    <citation type="submission" date="2020-03" db="EMBL/GenBank/DDBJ databases">
        <title>Draft Genome Sequence of Cudoniella acicularis.</title>
        <authorList>
            <person name="Buettner E."/>
            <person name="Kellner H."/>
        </authorList>
    </citation>
    <scope>NUCLEOTIDE SEQUENCE [LARGE SCALE GENOMIC DNA]</scope>
    <source>
        <strain evidence="1 2">DSM 108380</strain>
    </source>
</reference>
<sequence>MDPQYQGRNLARQVDREKYERLSERVVRNGNIDHYVGLFAWKDGTTGKILFPSREMAEKALDGYRVENKEYAELVERFESFLVGSSNKDMSVTWTDGDWELSELDPAVDTIPGNAQWNVEN</sequence>
<organism evidence="1 2">
    <name type="scientific">Cudoniella acicularis</name>
    <dbReference type="NCBI Taxonomy" id="354080"/>
    <lineage>
        <taxon>Eukaryota</taxon>
        <taxon>Fungi</taxon>
        <taxon>Dikarya</taxon>
        <taxon>Ascomycota</taxon>
        <taxon>Pezizomycotina</taxon>
        <taxon>Leotiomycetes</taxon>
        <taxon>Helotiales</taxon>
        <taxon>Tricladiaceae</taxon>
        <taxon>Cudoniella</taxon>
    </lineage>
</organism>
<dbReference type="EMBL" id="JAAMPI010000274">
    <property type="protein sequence ID" value="KAF4633273.1"/>
    <property type="molecule type" value="Genomic_DNA"/>
</dbReference>
<keyword evidence="2" id="KW-1185">Reference proteome</keyword>
<proteinExistence type="predicted"/>
<protein>
    <submittedName>
        <fullName evidence="1">Uncharacterized protein</fullName>
    </submittedName>
</protein>
<gene>
    <name evidence="1" type="ORF">G7Y89_g4844</name>
</gene>
<dbReference type="Proteomes" id="UP000566819">
    <property type="component" value="Unassembled WGS sequence"/>
</dbReference>
<evidence type="ECO:0000313" key="1">
    <source>
        <dbReference type="EMBL" id="KAF4633273.1"/>
    </source>
</evidence>
<name>A0A8H4RQ35_9HELO</name>
<evidence type="ECO:0000313" key="2">
    <source>
        <dbReference type="Proteomes" id="UP000566819"/>
    </source>
</evidence>
<accession>A0A8H4RQ35</accession>
<comment type="caution">
    <text evidence="1">The sequence shown here is derived from an EMBL/GenBank/DDBJ whole genome shotgun (WGS) entry which is preliminary data.</text>
</comment>
<dbReference type="AlphaFoldDB" id="A0A8H4RQ35"/>